<keyword evidence="1" id="KW-1133">Transmembrane helix</keyword>
<reference evidence="3" key="1">
    <citation type="journal article" date="2019" name="Int. J. Syst. Evol. Microbiol.">
        <title>The Global Catalogue of Microorganisms (GCM) 10K type strain sequencing project: providing services to taxonomists for standard genome sequencing and annotation.</title>
        <authorList>
            <consortium name="The Broad Institute Genomics Platform"/>
            <consortium name="The Broad Institute Genome Sequencing Center for Infectious Disease"/>
            <person name="Wu L."/>
            <person name="Ma J."/>
        </authorList>
    </citation>
    <scope>NUCLEOTIDE SEQUENCE [LARGE SCALE GENOMIC DNA]</scope>
    <source>
        <strain evidence="3">JCM 13004</strain>
    </source>
</reference>
<evidence type="ECO:0000256" key="1">
    <source>
        <dbReference type="SAM" id="Phobius"/>
    </source>
</evidence>
<feature type="transmembrane region" description="Helical" evidence="1">
    <location>
        <begin position="42"/>
        <end position="66"/>
    </location>
</feature>
<accession>A0ABP4GUL9</accession>
<dbReference type="RefSeq" id="WP_344442294.1">
    <property type="nucleotide sequence ID" value="NZ_BAAALF010000048.1"/>
</dbReference>
<keyword evidence="1" id="KW-0812">Transmembrane</keyword>
<dbReference type="Proteomes" id="UP001500037">
    <property type="component" value="Unassembled WGS sequence"/>
</dbReference>
<feature type="transmembrane region" description="Helical" evidence="1">
    <location>
        <begin position="78"/>
        <end position="98"/>
    </location>
</feature>
<comment type="caution">
    <text evidence="2">The sequence shown here is derived from an EMBL/GenBank/DDBJ whole genome shotgun (WGS) entry which is preliminary data.</text>
</comment>
<organism evidence="2 3">
    <name type="scientific">Kitasatospora nipponensis</name>
    <dbReference type="NCBI Taxonomy" id="258049"/>
    <lineage>
        <taxon>Bacteria</taxon>
        <taxon>Bacillati</taxon>
        <taxon>Actinomycetota</taxon>
        <taxon>Actinomycetes</taxon>
        <taxon>Kitasatosporales</taxon>
        <taxon>Streptomycetaceae</taxon>
        <taxon>Kitasatospora</taxon>
    </lineage>
</organism>
<dbReference type="PANTHER" id="PTHR38441:SF1">
    <property type="entry name" value="MEMBRANE PROTEIN"/>
    <property type="match status" value="1"/>
</dbReference>
<keyword evidence="3" id="KW-1185">Reference proteome</keyword>
<sequence length="129" mass="14239">MDHPPQSGSPSDRIVTAVDPAPDERIDQGAEFRALRSSFRGFAFPVTAGFLLWYLLYVLLSCYAHGFMATTLFGHVNVAMALGLLQFVSTFAIAAWYARFAERRLDPAAADLRRRYGPSALVTPREAGE</sequence>
<proteinExistence type="predicted"/>
<keyword evidence="1" id="KW-0472">Membrane</keyword>
<dbReference type="Pfam" id="PF04341">
    <property type="entry name" value="DUF485"/>
    <property type="match status" value="1"/>
</dbReference>
<evidence type="ECO:0000313" key="2">
    <source>
        <dbReference type="EMBL" id="GAA1239276.1"/>
    </source>
</evidence>
<evidence type="ECO:0000313" key="3">
    <source>
        <dbReference type="Proteomes" id="UP001500037"/>
    </source>
</evidence>
<protein>
    <submittedName>
        <fullName evidence="2">DUF485 domain-containing protein</fullName>
    </submittedName>
</protein>
<dbReference type="InterPro" id="IPR007436">
    <property type="entry name" value="DUF485"/>
</dbReference>
<dbReference type="EMBL" id="BAAALF010000048">
    <property type="protein sequence ID" value="GAA1239276.1"/>
    <property type="molecule type" value="Genomic_DNA"/>
</dbReference>
<gene>
    <name evidence="2" type="ORF">GCM10009665_32250</name>
</gene>
<name>A0ABP4GUL9_9ACTN</name>
<dbReference type="PANTHER" id="PTHR38441">
    <property type="entry name" value="INTEGRAL MEMBRANE PROTEIN-RELATED"/>
    <property type="match status" value="1"/>
</dbReference>